<feature type="domain" description="FAD dependent oxidoreductase" evidence="1">
    <location>
        <begin position="4"/>
        <end position="331"/>
    </location>
</feature>
<proteinExistence type="predicted"/>
<evidence type="ECO:0000313" key="2">
    <source>
        <dbReference type="EMBL" id="RRD49469.1"/>
    </source>
</evidence>
<dbReference type="InterPro" id="IPR006076">
    <property type="entry name" value="FAD-dep_OxRdtase"/>
</dbReference>
<dbReference type="OrthoDB" id="3718749at2"/>
<dbReference type="Gene3D" id="3.50.50.60">
    <property type="entry name" value="FAD/NAD(P)-binding domain"/>
    <property type="match status" value="1"/>
</dbReference>
<dbReference type="InterPro" id="IPR036188">
    <property type="entry name" value="FAD/NAD-bd_sf"/>
</dbReference>
<organism evidence="2 3">
    <name type="scientific">Arachnia propionica</name>
    <dbReference type="NCBI Taxonomy" id="1750"/>
    <lineage>
        <taxon>Bacteria</taxon>
        <taxon>Bacillati</taxon>
        <taxon>Actinomycetota</taxon>
        <taxon>Actinomycetes</taxon>
        <taxon>Propionibacteriales</taxon>
        <taxon>Propionibacteriaceae</taxon>
        <taxon>Arachnia</taxon>
    </lineage>
</organism>
<evidence type="ECO:0000259" key="1">
    <source>
        <dbReference type="Pfam" id="PF01266"/>
    </source>
</evidence>
<dbReference type="Proteomes" id="UP000280935">
    <property type="component" value="Unassembled WGS sequence"/>
</dbReference>
<name>A0A3P1WS58_9ACTN</name>
<sequence>MVRDVVVLGATIAGLTAARRLAADGFAVVVLDPNPERASAAIGHGVAAAAHASTCANMAGAYGDAAVTEHVRRNLAGLEEIRKVMATAGIAPVTTLLEDHSLGVALARELDRVCRVLRDAGAEVRVAEGPGGPGLTSRALLVDPYEYAAALHTQACRAGARVTHDVTVTHIRRFDGHTDITVRRNMAWERDFEVISAHAVVDTLGVSPWGSLAGAGQPQYVPTLRIPVVSEKVELHAGPPVWMRRPSGEATLLLGPKCTRSQLPSAAEALATWAGAEFGVEGEQAGQLVIDPSDHGRPIVGASAIPGGFYTRGNGRGELMNGTASGCYLATLLLGVDAARHVGLPWGSRLRAVATRKLFRRD</sequence>
<dbReference type="SUPFAM" id="SSF51905">
    <property type="entry name" value="FAD/NAD(P)-binding domain"/>
    <property type="match status" value="1"/>
</dbReference>
<dbReference type="AlphaFoldDB" id="A0A3P1WS58"/>
<dbReference type="RefSeq" id="WP_125228008.1">
    <property type="nucleotide sequence ID" value="NZ_RQYT01000016.1"/>
</dbReference>
<comment type="caution">
    <text evidence="2">The sequence shown here is derived from an EMBL/GenBank/DDBJ whole genome shotgun (WGS) entry which is preliminary data.</text>
</comment>
<dbReference type="Pfam" id="PF01266">
    <property type="entry name" value="DAO"/>
    <property type="match status" value="1"/>
</dbReference>
<evidence type="ECO:0000313" key="3">
    <source>
        <dbReference type="Proteomes" id="UP000280935"/>
    </source>
</evidence>
<gene>
    <name evidence="2" type="ORF">EII35_08365</name>
</gene>
<protein>
    <submittedName>
        <fullName evidence="2">FAD-binding oxidoreductase</fullName>
    </submittedName>
</protein>
<reference evidence="2 3" key="1">
    <citation type="submission" date="2018-11" db="EMBL/GenBank/DDBJ databases">
        <title>Genomes From Bacteria Associated with the Canine Oral Cavity: a Test Case for Automated Genome-Based Taxonomic Assignment.</title>
        <authorList>
            <person name="Coil D.A."/>
            <person name="Jospin G."/>
            <person name="Darling A.E."/>
            <person name="Wallis C."/>
            <person name="Davis I.J."/>
            <person name="Harris S."/>
            <person name="Eisen J.A."/>
            <person name="Holcombe L.J."/>
            <person name="O'Flynn C."/>
        </authorList>
    </citation>
    <scope>NUCLEOTIDE SEQUENCE [LARGE SCALE GENOMIC DNA]</scope>
    <source>
        <strain evidence="2 3">OH2822_COT-296</strain>
    </source>
</reference>
<accession>A0A3P1WS58</accession>
<dbReference type="Gene3D" id="3.30.9.10">
    <property type="entry name" value="D-Amino Acid Oxidase, subunit A, domain 2"/>
    <property type="match status" value="1"/>
</dbReference>
<dbReference type="EMBL" id="RQYT01000016">
    <property type="protein sequence ID" value="RRD49469.1"/>
    <property type="molecule type" value="Genomic_DNA"/>
</dbReference>